<dbReference type="EMBL" id="LWLG01000002">
    <property type="protein sequence ID" value="OAQ21413.1"/>
    <property type="molecule type" value="Genomic_DNA"/>
</dbReference>
<dbReference type="AlphaFoldDB" id="A0A179D620"/>
<comment type="caution">
    <text evidence="1">The sequence shown here is derived from an EMBL/GenBank/DDBJ whole genome shotgun (WGS) entry which is preliminary data.</text>
</comment>
<evidence type="ECO:0000313" key="1">
    <source>
        <dbReference type="EMBL" id="OAQ21413.1"/>
    </source>
</evidence>
<protein>
    <submittedName>
        <fullName evidence="1">Uncharacterized protein</fullName>
    </submittedName>
</protein>
<dbReference type="Proteomes" id="UP000078390">
    <property type="component" value="Unassembled WGS sequence"/>
</dbReference>
<gene>
    <name evidence="1" type="ORF">TDIS_0634</name>
</gene>
<keyword evidence="2" id="KW-1185">Reference proteome</keyword>
<name>A0A179D620_9BACT</name>
<organism evidence="1 2">
    <name type="scientific">Thermosulfurimonas dismutans</name>
    <dbReference type="NCBI Taxonomy" id="999894"/>
    <lineage>
        <taxon>Bacteria</taxon>
        <taxon>Pseudomonadati</taxon>
        <taxon>Thermodesulfobacteriota</taxon>
        <taxon>Thermodesulfobacteria</taxon>
        <taxon>Thermodesulfobacteriales</taxon>
        <taxon>Thermodesulfobacteriaceae</taxon>
        <taxon>Thermosulfurimonas</taxon>
    </lineage>
</organism>
<evidence type="ECO:0000313" key="2">
    <source>
        <dbReference type="Proteomes" id="UP000078390"/>
    </source>
</evidence>
<sequence>MLILMRFSLIPQLKMGFDFGGQFKYFGSGNFGKEAGVCLR</sequence>
<reference evidence="1 2" key="1">
    <citation type="submission" date="2016-04" db="EMBL/GenBank/DDBJ databases">
        <title>Genome analysis of Thermosulfurimonas dismutans, the first thermophilic sulfur-disproportionating bacterium of the phylum Thermodesulfobacteria.</title>
        <authorList>
            <person name="Mardanov A.V."/>
            <person name="Beletsky A.V."/>
            <person name="Kadnikov V.V."/>
            <person name="Slobodkin A.I."/>
            <person name="Ravin N.V."/>
        </authorList>
    </citation>
    <scope>NUCLEOTIDE SEQUENCE [LARGE SCALE GENOMIC DNA]</scope>
    <source>
        <strain evidence="1 2">S95</strain>
    </source>
</reference>
<proteinExistence type="predicted"/>
<accession>A0A179D620</accession>